<dbReference type="Proteomes" id="UP000784294">
    <property type="component" value="Unassembled WGS sequence"/>
</dbReference>
<organism evidence="12 13">
    <name type="scientific">Protopolystoma xenopodis</name>
    <dbReference type="NCBI Taxonomy" id="117903"/>
    <lineage>
        <taxon>Eukaryota</taxon>
        <taxon>Metazoa</taxon>
        <taxon>Spiralia</taxon>
        <taxon>Lophotrochozoa</taxon>
        <taxon>Platyhelminthes</taxon>
        <taxon>Monogenea</taxon>
        <taxon>Polyopisthocotylea</taxon>
        <taxon>Polystomatidea</taxon>
        <taxon>Polystomatidae</taxon>
        <taxon>Protopolystoma</taxon>
    </lineage>
</organism>
<comment type="subunit">
    <text evidence="11">Component of the nuclear pore complex (NPC)-associated TREX-2 complex (transcription and export complex 2). Component of the SAGA transcription coactivator-HAT complex. Within the SAGA complex, participates to a subcomplex of SAGA called the DUB module (deubiquitination module).</text>
</comment>
<dbReference type="GO" id="GO:0005643">
    <property type="term" value="C:nuclear pore"/>
    <property type="evidence" value="ECO:0007669"/>
    <property type="project" value="UniProtKB-UniRule"/>
</dbReference>
<reference evidence="12" key="1">
    <citation type="submission" date="2018-11" db="EMBL/GenBank/DDBJ databases">
        <authorList>
            <consortium name="Pathogen Informatics"/>
        </authorList>
    </citation>
    <scope>NUCLEOTIDE SEQUENCE</scope>
</reference>
<name>A0A448WEK9_9PLAT</name>
<gene>
    <name evidence="12" type="ORF">PXEA_LOCUS3350</name>
</gene>
<dbReference type="FunFam" id="1.10.246.140:FF:000001">
    <property type="entry name" value="Transcription and mRNA export factor ENY2"/>
    <property type="match status" value="1"/>
</dbReference>
<keyword evidence="6 11" id="KW-0811">Translocation</keyword>
<comment type="similarity">
    <text evidence="11">Belongs to the ENY2 family.</text>
</comment>
<evidence type="ECO:0000313" key="13">
    <source>
        <dbReference type="Proteomes" id="UP000784294"/>
    </source>
</evidence>
<evidence type="ECO:0000256" key="9">
    <source>
        <dbReference type="ARBA" id="ARBA00023163"/>
    </source>
</evidence>
<dbReference type="GO" id="GO:0006325">
    <property type="term" value="P:chromatin organization"/>
    <property type="evidence" value="ECO:0007669"/>
    <property type="project" value="UniProtKB-KW"/>
</dbReference>
<comment type="subcellular location">
    <subcellularLocation>
        <location evidence="1 11">Nucleus</location>
        <location evidence="1 11">Nucleoplasm</location>
    </subcellularLocation>
</comment>
<dbReference type="GO" id="GO:0015031">
    <property type="term" value="P:protein transport"/>
    <property type="evidence" value="ECO:0007669"/>
    <property type="project" value="UniProtKB-KW"/>
</dbReference>
<keyword evidence="10 11" id="KW-0539">Nucleus</keyword>
<keyword evidence="4 11" id="KW-0156">Chromatin regulator</keyword>
<keyword evidence="5 11" id="KW-0653">Protein transport</keyword>
<sequence length="98" mass="11315">MSDRRAEIRAKINDLLVQSGERNRLKDYIESRLIENGWTEKVKSACKDYIRGKGVDNITVEEVVNAIAPSARQVVPIEIKQEVLEMLRKFLIQNDIDM</sequence>
<dbReference type="Gene3D" id="1.10.246.140">
    <property type="match status" value="1"/>
</dbReference>
<protein>
    <recommendedName>
        <fullName evidence="11">Transcription and mRNA export factor ENY2</fullName>
    </recommendedName>
    <alternativeName>
        <fullName evidence="11">Enhancer of yellow 2 transcription factor homolog</fullName>
    </alternativeName>
</protein>
<accession>A0A448WEK9</accession>
<dbReference type="InterPro" id="IPR018783">
    <property type="entry name" value="TF_ENY2"/>
</dbReference>
<dbReference type="GO" id="GO:0000124">
    <property type="term" value="C:SAGA complex"/>
    <property type="evidence" value="ECO:0007669"/>
    <property type="project" value="UniProtKB-UniRule"/>
</dbReference>
<dbReference type="EMBL" id="CAAALY010007560">
    <property type="protein sequence ID" value="VEL09910.1"/>
    <property type="molecule type" value="Genomic_DNA"/>
</dbReference>
<dbReference type="AlphaFoldDB" id="A0A448WEK9"/>
<keyword evidence="3 11" id="KW-0509">mRNA transport</keyword>
<evidence type="ECO:0000256" key="10">
    <source>
        <dbReference type="ARBA" id="ARBA00023242"/>
    </source>
</evidence>
<dbReference type="HAMAP" id="MF_03046">
    <property type="entry name" value="ENY2_Sus1"/>
    <property type="match status" value="1"/>
</dbReference>
<dbReference type="GO" id="GO:0006368">
    <property type="term" value="P:transcription elongation by RNA polymerase II"/>
    <property type="evidence" value="ECO:0007669"/>
    <property type="project" value="UniProtKB-UniRule"/>
</dbReference>
<dbReference type="Pfam" id="PF10163">
    <property type="entry name" value="EnY2"/>
    <property type="match status" value="1"/>
</dbReference>
<keyword evidence="8 11" id="KW-0010">Activator</keyword>
<dbReference type="GO" id="GO:0005654">
    <property type="term" value="C:nucleoplasm"/>
    <property type="evidence" value="ECO:0007669"/>
    <property type="project" value="UniProtKB-SubCell"/>
</dbReference>
<proteinExistence type="inferred from homology"/>
<keyword evidence="7 11" id="KW-0805">Transcription regulation</keyword>
<keyword evidence="9 11" id="KW-0804">Transcription</keyword>
<dbReference type="OrthoDB" id="6221744at2759"/>
<evidence type="ECO:0000256" key="3">
    <source>
        <dbReference type="ARBA" id="ARBA00022816"/>
    </source>
</evidence>
<dbReference type="InterPro" id="IPR038212">
    <property type="entry name" value="TF_EnY2_sf"/>
</dbReference>
<dbReference type="GO" id="GO:0006406">
    <property type="term" value="P:mRNA export from nucleus"/>
    <property type="evidence" value="ECO:0007669"/>
    <property type="project" value="UniProtKB-UniRule"/>
</dbReference>
<evidence type="ECO:0000256" key="5">
    <source>
        <dbReference type="ARBA" id="ARBA00022927"/>
    </source>
</evidence>
<evidence type="ECO:0000256" key="11">
    <source>
        <dbReference type="HAMAP-Rule" id="MF_03046"/>
    </source>
</evidence>
<evidence type="ECO:0000256" key="1">
    <source>
        <dbReference type="ARBA" id="ARBA00004642"/>
    </source>
</evidence>
<keyword evidence="2 11" id="KW-0813">Transport</keyword>
<comment type="caution">
    <text evidence="12">The sequence shown here is derived from an EMBL/GenBank/DDBJ whole genome shotgun (WGS) entry which is preliminary data.</text>
</comment>
<dbReference type="GO" id="GO:0070390">
    <property type="term" value="C:transcription export complex 2"/>
    <property type="evidence" value="ECO:0007669"/>
    <property type="project" value="UniProtKB-UniRule"/>
</dbReference>
<dbReference type="GO" id="GO:0071819">
    <property type="term" value="C:DUBm complex"/>
    <property type="evidence" value="ECO:0007669"/>
    <property type="project" value="UniProtKB-UniRule"/>
</dbReference>
<keyword evidence="13" id="KW-1185">Reference proteome</keyword>
<dbReference type="GO" id="GO:0003713">
    <property type="term" value="F:transcription coactivator activity"/>
    <property type="evidence" value="ECO:0007669"/>
    <property type="project" value="UniProtKB-UniRule"/>
</dbReference>
<evidence type="ECO:0000313" key="12">
    <source>
        <dbReference type="EMBL" id="VEL09910.1"/>
    </source>
</evidence>
<evidence type="ECO:0000256" key="4">
    <source>
        <dbReference type="ARBA" id="ARBA00022853"/>
    </source>
</evidence>
<dbReference type="PANTHER" id="PTHR12514">
    <property type="entry name" value="ENHANCER OF YELLOW 2 TRANSCRIPTION FACTOR"/>
    <property type="match status" value="1"/>
</dbReference>
<comment type="function">
    <text evidence="11">Involved in mRNA export coupled transcription activation by association with both the TREX-2 and the SAGA complexes. The transcription regulatory histone acetylation (HAT) complex SAGA is a multiprotein complex that activates transcription by remodeling chromatin and mediating histone acetylation and deubiquitination. Within the SAGA complex, participates to a subcomplex that specifically deubiquitinates histones. The SAGA complex is recruited to specific gene promoters by activators, where it is required for transcription. The TREX-2 complex functions in docking export-competent ribonucleoprotein particles (mRNPs) to the nuclear entrance of the nuclear pore complex (nuclear basket). TREX-2 participates in mRNA export and accurate chromatin positioning in the nucleus by tethering genes to the nuclear periphery.</text>
</comment>
<evidence type="ECO:0000256" key="6">
    <source>
        <dbReference type="ARBA" id="ARBA00023010"/>
    </source>
</evidence>
<evidence type="ECO:0000256" key="2">
    <source>
        <dbReference type="ARBA" id="ARBA00022448"/>
    </source>
</evidence>
<evidence type="ECO:0000256" key="8">
    <source>
        <dbReference type="ARBA" id="ARBA00023159"/>
    </source>
</evidence>
<evidence type="ECO:0000256" key="7">
    <source>
        <dbReference type="ARBA" id="ARBA00023015"/>
    </source>
</evidence>